<dbReference type="AlphaFoldDB" id="A0A914YSV7"/>
<evidence type="ECO:0000313" key="2">
    <source>
        <dbReference type="Proteomes" id="UP000887577"/>
    </source>
</evidence>
<sequence>MKMKKSVEVAPEPQAIAEAAGIRPGSVLKSMNYENLDAEKILTNFGTFGFYQMFVYAMANLGFFLFACETMIFSLISEPEFECRDPELLSQTSETQNMSKF</sequence>
<name>A0A914YSV7_9BILA</name>
<keyword evidence="2" id="KW-1185">Reference proteome</keyword>
<organism evidence="2 3">
    <name type="scientific">Panagrolaimus superbus</name>
    <dbReference type="NCBI Taxonomy" id="310955"/>
    <lineage>
        <taxon>Eukaryota</taxon>
        <taxon>Metazoa</taxon>
        <taxon>Ecdysozoa</taxon>
        <taxon>Nematoda</taxon>
        <taxon>Chromadorea</taxon>
        <taxon>Rhabditida</taxon>
        <taxon>Tylenchina</taxon>
        <taxon>Panagrolaimomorpha</taxon>
        <taxon>Panagrolaimoidea</taxon>
        <taxon>Panagrolaimidae</taxon>
        <taxon>Panagrolaimus</taxon>
    </lineage>
</organism>
<reference evidence="3" key="1">
    <citation type="submission" date="2022-11" db="UniProtKB">
        <authorList>
            <consortium name="WormBaseParasite"/>
        </authorList>
    </citation>
    <scope>IDENTIFICATION</scope>
</reference>
<evidence type="ECO:0000256" key="1">
    <source>
        <dbReference type="SAM" id="Phobius"/>
    </source>
</evidence>
<keyword evidence="1" id="KW-0472">Membrane</keyword>
<keyword evidence="1" id="KW-1133">Transmembrane helix</keyword>
<feature type="transmembrane region" description="Helical" evidence="1">
    <location>
        <begin position="53"/>
        <end position="76"/>
    </location>
</feature>
<proteinExistence type="predicted"/>
<accession>A0A914YSV7</accession>
<dbReference type="Proteomes" id="UP000887577">
    <property type="component" value="Unplaced"/>
</dbReference>
<evidence type="ECO:0000313" key="3">
    <source>
        <dbReference type="WBParaSite" id="PSU_v2.g2745.t1"/>
    </source>
</evidence>
<keyword evidence="1" id="KW-0812">Transmembrane</keyword>
<protein>
    <submittedName>
        <fullName evidence="3">Uncharacterized protein</fullName>
    </submittedName>
</protein>
<dbReference type="WBParaSite" id="PSU_v2.g2745.t1">
    <property type="protein sequence ID" value="PSU_v2.g2745.t1"/>
    <property type="gene ID" value="PSU_v2.g2745"/>
</dbReference>